<dbReference type="GO" id="GO:0006508">
    <property type="term" value="P:proteolysis"/>
    <property type="evidence" value="ECO:0007669"/>
    <property type="project" value="InterPro"/>
</dbReference>
<reference evidence="3 4" key="1">
    <citation type="submission" date="2014-10" db="EMBL/GenBank/DDBJ databases">
        <title>Draft genome sequence of Actinoplanes utahensis NRRL 12052.</title>
        <authorList>
            <person name="Velasco-Bucheli B."/>
            <person name="del Cerro C."/>
            <person name="Hormigo D."/>
            <person name="Garcia J.L."/>
            <person name="Acebal C."/>
            <person name="Arroyo M."/>
            <person name="de la Mata I."/>
        </authorList>
    </citation>
    <scope>NUCLEOTIDE SEQUENCE [LARGE SCALE GENOMIC DNA]</scope>
    <source>
        <strain evidence="3 4">NRRL 12052</strain>
    </source>
</reference>
<comment type="caution">
    <text evidence="3">The sequence shown here is derived from an EMBL/GenBank/DDBJ whole genome shotgun (WGS) entry which is preliminary data.</text>
</comment>
<gene>
    <name evidence="3" type="ORF">MB27_30315</name>
</gene>
<keyword evidence="3" id="KW-0378">Hydrolase</keyword>
<organism evidence="3 4">
    <name type="scientific">Actinoplanes utahensis</name>
    <dbReference type="NCBI Taxonomy" id="1869"/>
    <lineage>
        <taxon>Bacteria</taxon>
        <taxon>Bacillati</taxon>
        <taxon>Actinomycetota</taxon>
        <taxon>Actinomycetes</taxon>
        <taxon>Micromonosporales</taxon>
        <taxon>Micromonosporaceae</taxon>
        <taxon>Actinoplanes</taxon>
    </lineage>
</organism>
<dbReference type="STRING" id="1869.MB27_30315"/>
<sequence>MMYRSLTADETMAKLRGTLAAQQKALQTRSAETTAAVQADAAAQKSLTGVAAAHAAVRERLTKAERTLAAAKTTLSAAQKKRPRDTAAVIRSAKAVEAATKVRDARRKKLAQTAGTLRTAQAGARTTAARVKKALAVQQWTSTTIGQTHKQIAAAGTAAGYAAEAGKLSVGVVAEVRPAFTTKDTTTVYGVTVHRSVAFAFKRMVDDARADGVELSGGGFRTKERQIELRKINGCPDVWKAPSSSCRVPTAIPGRSLHEIGLAVDISSGGRTISRQTKAFTWLQAHARAYGYVNLPSEAWHWSITGG</sequence>
<feature type="coiled-coil region" evidence="1">
    <location>
        <begin position="54"/>
        <end position="81"/>
    </location>
</feature>
<dbReference type="GO" id="GO:0004180">
    <property type="term" value="F:carboxypeptidase activity"/>
    <property type="evidence" value="ECO:0007669"/>
    <property type="project" value="UniProtKB-KW"/>
</dbReference>
<proteinExistence type="predicted"/>
<dbReference type="InterPro" id="IPR009045">
    <property type="entry name" value="Zn_M74/Hedgehog-like"/>
</dbReference>
<accession>A0A0A6X272</accession>
<keyword evidence="3" id="KW-0645">Protease</keyword>
<dbReference type="PANTHER" id="PTHR34385">
    <property type="entry name" value="D-ALANYL-D-ALANINE CARBOXYPEPTIDASE"/>
    <property type="match status" value="1"/>
</dbReference>
<dbReference type="EMBL" id="JRTT01000052">
    <property type="protein sequence ID" value="KHD74192.1"/>
    <property type="molecule type" value="Genomic_DNA"/>
</dbReference>
<evidence type="ECO:0000256" key="1">
    <source>
        <dbReference type="SAM" id="Coils"/>
    </source>
</evidence>
<dbReference type="InterPro" id="IPR003709">
    <property type="entry name" value="VanY-like_core_dom"/>
</dbReference>
<dbReference type="PANTHER" id="PTHR34385:SF1">
    <property type="entry name" value="PEPTIDOGLYCAN L-ALANYL-D-GLUTAMATE ENDOPEPTIDASE CWLK"/>
    <property type="match status" value="1"/>
</dbReference>
<keyword evidence="4" id="KW-1185">Reference proteome</keyword>
<keyword evidence="1" id="KW-0175">Coiled coil</keyword>
<dbReference type="AlphaFoldDB" id="A0A0A6X272"/>
<evidence type="ECO:0000313" key="3">
    <source>
        <dbReference type="EMBL" id="KHD74192.1"/>
    </source>
</evidence>
<dbReference type="SUPFAM" id="SSF55166">
    <property type="entry name" value="Hedgehog/DD-peptidase"/>
    <property type="match status" value="1"/>
</dbReference>
<dbReference type="CDD" id="cd14814">
    <property type="entry name" value="Peptidase_M15"/>
    <property type="match status" value="1"/>
</dbReference>
<feature type="domain" description="D-alanyl-D-alanine carboxypeptidase-like core" evidence="2">
    <location>
        <begin position="192"/>
        <end position="293"/>
    </location>
</feature>
<dbReference type="Proteomes" id="UP000054537">
    <property type="component" value="Unassembled WGS sequence"/>
</dbReference>
<protein>
    <submittedName>
        <fullName evidence="3">D-alanyl-D-alanine carboxypeptidase</fullName>
    </submittedName>
</protein>
<name>A0A0A6X272_ACTUT</name>
<dbReference type="Gene3D" id="3.30.1380.10">
    <property type="match status" value="1"/>
</dbReference>
<keyword evidence="3" id="KW-0121">Carboxypeptidase</keyword>
<evidence type="ECO:0000313" key="4">
    <source>
        <dbReference type="Proteomes" id="UP000054537"/>
    </source>
</evidence>
<evidence type="ECO:0000259" key="2">
    <source>
        <dbReference type="Pfam" id="PF02557"/>
    </source>
</evidence>
<dbReference type="InterPro" id="IPR052179">
    <property type="entry name" value="DD-CPase-like"/>
</dbReference>
<dbReference type="eggNOG" id="COG1876">
    <property type="taxonomic scope" value="Bacteria"/>
</dbReference>
<dbReference type="OrthoDB" id="516973at2"/>
<dbReference type="Pfam" id="PF02557">
    <property type="entry name" value="VanY"/>
    <property type="match status" value="1"/>
</dbReference>